<sequence length="252" mass="28686">MVEGEAKVKRNSRRRYKKIMYNNESQYHAHQSVPKRSYFDLPIGNWARFLDYGENHPAAAKYMLQRQGKACFLSRNNQHIGNHCSQGQYCFVCRGTFRQSHDCPKKQEENHIICLRCGDSGHDMFSCGGHILLYLLSQMKIRCYACEDFGHLSCVKLPDTSPTEASCYNCSQSGHFRSVSPIFPIAYGLVCACVRNIFFVSYRGYSTRTARSVPKLFGARNPLLYATGAERKVILHDRALSLGSMLGKFVPK</sequence>
<reference evidence="1" key="1">
    <citation type="submission" date="2019-09" db="EMBL/GenBank/DDBJ databases">
        <title>Draft genome information of white flower Hibiscus syriacus.</title>
        <authorList>
            <person name="Kim Y.-M."/>
        </authorList>
    </citation>
    <scope>NUCLEOTIDE SEQUENCE [LARGE SCALE GENOMIC DNA]</scope>
    <source>
        <strain evidence="1">YM2019G1</strain>
    </source>
</reference>
<evidence type="ECO:0000313" key="1">
    <source>
        <dbReference type="EMBL" id="KAE8717070.1"/>
    </source>
</evidence>
<dbReference type="Proteomes" id="UP000436088">
    <property type="component" value="Unassembled WGS sequence"/>
</dbReference>
<protein>
    <recommendedName>
        <fullName evidence="3">CCHC-type domain-containing protein</fullName>
    </recommendedName>
</protein>
<gene>
    <name evidence="1" type="ORF">F3Y22_tig00110065pilonHSYRG00357</name>
</gene>
<dbReference type="Gene3D" id="4.10.60.10">
    <property type="entry name" value="Zinc finger, CCHC-type"/>
    <property type="match status" value="1"/>
</dbReference>
<name>A0A6A3BJ63_HIBSY</name>
<accession>A0A6A3BJ63</accession>
<evidence type="ECO:0008006" key="3">
    <source>
        <dbReference type="Google" id="ProtNLM"/>
    </source>
</evidence>
<dbReference type="AlphaFoldDB" id="A0A6A3BJ63"/>
<dbReference type="PANTHER" id="PTHR46978">
    <property type="entry name" value="ZINC KNUCKLE (CCHC-TYPE) FAMILY PROTEIN"/>
    <property type="match status" value="1"/>
</dbReference>
<comment type="caution">
    <text evidence="1">The sequence shown here is derived from an EMBL/GenBank/DDBJ whole genome shotgun (WGS) entry which is preliminary data.</text>
</comment>
<proteinExistence type="predicted"/>
<evidence type="ECO:0000313" key="2">
    <source>
        <dbReference type="Proteomes" id="UP000436088"/>
    </source>
</evidence>
<dbReference type="EMBL" id="VEPZ02000834">
    <property type="protein sequence ID" value="KAE8717070.1"/>
    <property type="molecule type" value="Genomic_DNA"/>
</dbReference>
<organism evidence="1 2">
    <name type="scientific">Hibiscus syriacus</name>
    <name type="common">Rose of Sharon</name>
    <dbReference type="NCBI Taxonomy" id="106335"/>
    <lineage>
        <taxon>Eukaryota</taxon>
        <taxon>Viridiplantae</taxon>
        <taxon>Streptophyta</taxon>
        <taxon>Embryophyta</taxon>
        <taxon>Tracheophyta</taxon>
        <taxon>Spermatophyta</taxon>
        <taxon>Magnoliopsida</taxon>
        <taxon>eudicotyledons</taxon>
        <taxon>Gunneridae</taxon>
        <taxon>Pentapetalae</taxon>
        <taxon>rosids</taxon>
        <taxon>malvids</taxon>
        <taxon>Malvales</taxon>
        <taxon>Malvaceae</taxon>
        <taxon>Malvoideae</taxon>
        <taxon>Hibiscus</taxon>
    </lineage>
</organism>
<dbReference type="PANTHER" id="PTHR46978:SF2">
    <property type="entry name" value="ZINC KNUCKLE (CCHC-TYPE) FAMILY PROTEIN ISOFORM 1"/>
    <property type="match status" value="1"/>
</dbReference>
<keyword evidence="2" id="KW-1185">Reference proteome</keyword>